<dbReference type="Proteomes" id="UP001204615">
    <property type="component" value="Unassembled WGS sequence"/>
</dbReference>
<name>A0ABT1FI72_9GAMM</name>
<proteinExistence type="predicted"/>
<dbReference type="InterPro" id="IPR012312">
    <property type="entry name" value="Hemerythrin-like"/>
</dbReference>
<evidence type="ECO:0000313" key="3">
    <source>
        <dbReference type="Proteomes" id="UP001204615"/>
    </source>
</evidence>
<comment type="caution">
    <text evidence="2">The sequence shown here is derived from an EMBL/GenBank/DDBJ whole genome shotgun (WGS) entry which is preliminary data.</text>
</comment>
<reference evidence="2 3" key="1">
    <citation type="submission" date="2022-06" db="EMBL/GenBank/DDBJ databases">
        <title>Dyella sp. Sa strain:Sa Genome sequencing.</title>
        <authorList>
            <person name="Park S."/>
        </authorList>
    </citation>
    <scope>NUCLEOTIDE SEQUENCE [LARGE SCALE GENOMIC DNA]</scope>
    <source>
        <strain evidence="2 3">Sa</strain>
    </source>
</reference>
<keyword evidence="3" id="KW-1185">Reference proteome</keyword>
<dbReference type="EMBL" id="JAMZEK010000005">
    <property type="protein sequence ID" value="MCP1376123.1"/>
    <property type="molecule type" value="Genomic_DNA"/>
</dbReference>
<evidence type="ECO:0000259" key="1">
    <source>
        <dbReference type="Pfam" id="PF01814"/>
    </source>
</evidence>
<organism evidence="2 3">
    <name type="scientific">Dyella lutea</name>
    <dbReference type="NCBI Taxonomy" id="2950441"/>
    <lineage>
        <taxon>Bacteria</taxon>
        <taxon>Pseudomonadati</taxon>
        <taxon>Pseudomonadota</taxon>
        <taxon>Gammaproteobacteria</taxon>
        <taxon>Lysobacterales</taxon>
        <taxon>Rhodanobacteraceae</taxon>
        <taxon>Dyella</taxon>
    </lineage>
</organism>
<dbReference type="Pfam" id="PF01814">
    <property type="entry name" value="Hemerythrin"/>
    <property type="match status" value="1"/>
</dbReference>
<accession>A0ABT1FI72</accession>
<feature type="domain" description="Hemerythrin-like" evidence="1">
    <location>
        <begin position="23"/>
        <end position="146"/>
    </location>
</feature>
<dbReference type="InterPro" id="IPR045808">
    <property type="entry name" value="Hr_FBXL5"/>
</dbReference>
<sequence>MHSLEHAAGPATAPRHNMYGFIHKAMRAFMADTLVRIGRLDANDPVDVEAGLDQLRELLDLCRHHLAHENRFVHPAMEARAPGSSSQVAGEHVHHEADIDALDEMADALAMASAGAARTAAANRLYRQLAVFVGINFEHMDYEEHEHNAVLWTHYSDAELFGIEAGLQTALSPTERAQGLRLMLGALDHGERVKLLGGMRAHAPAAVFEGALALARSLLAERDWQKLERALRPAVAAA</sequence>
<gene>
    <name evidence="2" type="ORF">NC595_18905</name>
</gene>
<evidence type="ECO:0000313" key="2">
    <source>
        <dbReference type="EMBL" id="MCP1376123.1"/>
    </source>
</evidence>
<dbReference type="Gene3D" id="1.20.120.520">
    <property type="entry name" value="nmb1532 protein domain like"/>
    <property type="match status" value="1"/>
</dbReference>
<dbReference type="CDD" id="cd12109">
    <property type="entry name" value="Hr_FBXL5"/>
    <property type="match status" value="1"/>
</dbReference>
<dbReference type="RefSeq" id="WP_253568944.1">
    <property type="nucleotide sequence ID" value="NZ_JAMZEK010000005.1"/>
</dbReference>
<protein>
    <submittedName>
        <fullName evidence="2">Hemerythrin domain-containing protein</fullName>
    </submittedName>
</protein>